<proteinExistence type="predicted"/>
<organism evidence="1 2">
    <name type="scientific">Treponema bryantii</name>
    <dbReference type="NCBI Taxonomy" id="163"/>
    <lineage>
        <taxon>Bacteria</taxon>
        <taxon>Pseudomonadati</taxon>
        <taxon>Spirochaetota</taxon>
        <taxon>Spirochaetia</taxon>
        <taxon>Spirochaetales</taxon>
        <taxon>Treponemataceae</taxon>
        <taxon>Treponema</taxon>
    </lineage>
</organism>
<keyword evidence="2" id="KW-1185">Reference proteome</keyword>
<sequence>MKFVIRKVPERNTSYLERLLYQPIIVNDVNHNGCIWSFLKAIELADDDAVYIQDDILLCKDFMGKCRAVVKQHPDNVIVFSTPFLKGKTEYNGDKIIDKEGFYPAKEAGWMLCTYIPKKISQGFLEFFLTDECKTVSAYNKYMKMQADDLFFRRFLERYGYDSIFVTVPNLAGHEENKSVVCGSRPIRISPMFDYDNAEKKREHEK</sequence>
<dbReference type="OrthoDB" id="5084266at2"/>
<dbReference type="RefSeq" id="WP_074640569.1">
    <property type="nucleotide sequence ID" value="NZ_FOFU01000001.1"/>
</dbReference>
<protein>
    <recommendedName>
        <fullName evidence="3">Glycosyl transferase family 2</fullName>
    </recommendedName>
</protein>
<evidence type="ECO:0008006" key="3">
    <source>
        <dbReference type="Google" id="ProtNLM"/>
    </source>
</evidence>
<gene>
    <name evidence="1" type="ORF">SAMN04487977_101489</name>
</gene>
<name>A0A1H9AY16_9SPIR</name>
<accession>A0A1H9AY16</accession>
<dbReference type="EMBL" id="FOFU01000001">
    <property type="protein sequence ID" value="SEP80868.1"/>
    <property type="molecule type" value="Genomic_DNA"/>
</dbReference>
<reference evidence="1 2" key="1">
    <citation type="submission" date="2016-10" db="EMBL/GenBank/DDBJ databases">
        <authorList>
            <person name="de Groot N.N."/>
        </authorList>
    </citation>
    <scope>NUCLEOTIDE SEQUENCE [LARGE SCALE GENOMIC DNA]</scope>
    <source>
        <strain evidence="1 2">B25</strain>
    </source>
</reference>
<dbReference type="Proteomes" id="UP000182360">
    <property type="component" value="Unassembled WGS sequence"/>
</dbReference>
<evidence type="ECO:0000313" key="2">
    <source>
        <dbReference type="Proteomes" id="UP000182360"/>
    </source>
</evidence>
<dbReference type="AlphaFoldDB" id="A0A1H9AY16"/>
<evidence type="ECO:0000313" key="1">
    <source>
        <dbReference type="EMBL" id="SEP80868.1"/>
    </source>
</evidence>